<keyword evidence="3" id="KW-0804">Transcription</keyword>
<feature type="domain" description="IclR-ED" evidence="5">
    <location>
        <begin position="72"/>
        <end position="254"/>
    </location>
</feature>
<dbReference type="PROSITE" id="PS51077">
    <property type="entry name" value="HTH_ICLR"/>
    <property type="match status" value="1"/>
</dbReference>
<evidence type="ECO:0000313" key="7">
    <source>
        <dbReference type="Proteomes" id="UP001229209"/>
    </source>
</evidence>
<keyword evidence="2 6" id="KW-0238">DNA-binding</keyword>
<dbReference type="SMART" id="SM00346">
    <property type="entry name" value="HTH_ICLR"/>
    <property type="match status" value="1"/>
</dbReference>
<dbReference type="SUPFAM" id="SSF55781">
    <property type="entry name" value="GAF domain-like"/>
    <property type="match status" value="1"/>
</dbReference>
<dbReference type="PANTHER" id="PTHR30136:SF24">
    <property type="entry name" value="HTH-TYPE TRANSCRIPTIONAL REPRESSOR ALLR"/>
    <property type="match status" value="1"/>
</dbReference>
<evidence type="ECO:0000259" key="5">
    <source>
        <dbReference type="PROSITE" id="PS51078"/>
    </source>
</evidence>
<keyword evidence="1" id="KW-0805">Transcription regulation</keyword>
<dbReference type="Gene3D" id="3.30.450.40">
    <property type="match status" value="1"/>
</dbReference>
<sequence length="258" mass="29069">MRDVKMDSIRAIDRAIDVVNAFRHQDSELTIEMITHRVKLPKATVYRVLYTLERRRWVTFNPQTLTYKLGLKFLEYADIVTANLDIRKEAEPILEALHEQVNQTVFLSIVEDDHLVYVYQKEVREGLKVSLFEGPQRPLVYGAFGLVSLAYLDESSQKTILSKPIPAFTPATVTDVSIIQERIRAIRSQRIYIERDEAIYGVTGVAAPVLNGQGKFVAAVGINGPTMTMVDTHLEECIKAVQAASEKISQKLGYASAK</sequence>
<dbReference type="Proteomes" id="UP001229209">
    <property type="component" value="Unassembled WGS sequence"/>
</dbReference>
<dbReference type="Pfam" id="PF09339">
    <property type="entry name" value="HTH_IclR"/>
    <property type="match status" value="1"/>
</dbReference>
<organism evidence="6 7">
    <name type="scientific">Alicyclobacillus tolerans</name>
    <dbReference type="NCBI Taxonomy" id="90970"/>
    <lineage>
        <taxon>Bacteria</taxon>
        <taxon>Bacillati</taxon>
        <taxon>Bacillota</taxon>
        <taxon>Bacilli</taxon>
        <taxon>Bacillales</taxon>
        <taxon>Alicyclobacillaceae</taxon>
        <taxon>Alicyclobacillus</taxon>
    </lineage>
</organism>
<dbReference type="Gene3D" id="1.10.10.10">
    <property type="entry name" value="Winged helix-like DNA-binding domain superfamily/Winged helix DNA-binding domain"/>
    <property type="match status" value="1"/>
</dbReference>
<dbReference type="PROSITE" id="PS51078">
    <property type="entry name" value="ICLR_ED"/>
    <property type="match status" value="1"/>
</dbReference>
<gene>
    <name evidence="6" type="ORF">J2S04_000037</name>
</gene>
<comment type="caution">
    <text evidence="6">The sequence shown here is derived from an EMBL/GenBank/DDBJ whole genome shotgun (WGS) entry which is preliminary data.</text>
</comment>
<dbReference type="RefSeq" id="WP_306952527.1">
    <property type="nucleotide sequence ID" value="NZ_JAURUO010000001.1"/>
</dbReference>
<name>A0ABT9LS76_9BACL</name>
<feature type="domain" description="HTH iclR-type" evidence="4">
    <location>
        <begin position="9"/>
        <end position="71"/>
    </location>
</feature>
<proteinExistence type="predicted"/>
<evidence type="ECO:0000313" key="6">
    <source>
        <dbReference type="EMBL" id="MDP9727115.1"/>
    </source>
</evidence>
<accession>A0ABT9LS76</accession>
<dbReference type="EMBL" id="JAURUO010000001">
    <property type="protein sequence ID" value="MDP9727115.1"/>
    <property type="molecule type" value="Genomic_DNA"/>
</dbReference>
<dbReference type="InterPro" id="IPR029016">
    <property type="entry name" value="GAF-like_dom_sf"/>
</dbReference>
<evidence type="ECO:0000256" key="3">
    <source>
        <dbReference type="ARBA" id="ARBA00023163"/>
    </source>
</evidence>
<dbReference type="InterPro" id="IPR036388">
    <property type="entry name" value="WH-like_DNA-bd_sf"/>
</dbReference>
<dbReference type="InterPro" id="IPR005471">
    <property type="entry name" value="Tscrpt_reg_IclR_N"/>
</dbReference>
<keyword evidence="7" id="KW-1185">Reference proteome</keyword>
<dbReference type="InterPro" id="IPR050707">
    <property type="entry name" value="HTH_MetabolicPath_Reg"/>
</dbReference>
<dbReference type="Pfam" id="PF01614">
    <property type="entry name" value="IclR_C"/>
    <property type="match status" value="1"/>
</dbReference>
<dbReference type="SUPFAM" id="SSF46785">
    <property type="entry name" value="Winged helix' DNA-binding domain"/>
    <property type="match status" value="1"/>
</dbReference>
<dbReference type="GO" id="GO:0003677">
    <property type="term" value="F:DNA binding"/>
    <property type="evidence" value="ECO:0007669"/>
    <property type="project" value="UniProtKB-KW"/>
</dbReference>
<dbReference type="PANTHER" id="PTHR30136">
    <property type="entry name" value="HELIX-TURN-HELIX TRANSCRIPTIONAL REGULATOR, ICLR FAMILY"/>
    <property type="match status" value="1"/>
</dbReference>
<protein>
    <submittedName>
        <fullName evidence="6">DNA-binding IclR family transcriptional regulator</fullName>
    </submittedName>
</protein>
<evidence type="ECO:0000259" key="4">
    <source>
        <dbReference type="PROSITE" id="PS51077"/>
    </source>
</evidence>
<dbReference type="InterPro" id="IPR014757">
    <property type="entry name" value="Tscrpt_reg_IclR_C"/>
</dbReference>
<evidence type="ECO:0000256" key="1">
    <source>
        <dbReference type="ARBA" id="ARBA00023015"/>
    </source>
</evidence>
<evidence type="ECO:0000256" key="2">
    <source>
        <dbReference type="ARBA" id="ARBA00023125"/>
    </source>
</evidence>
<reference evidence="6 7" key="1">
    <citation type="submission" date="2023-07" db="EMBL/GenBank/DDBJ databases">
        <title>Genomic Encyclopedia of Type Strains, Phase IV (KMG-IV): sequencing the most valuable type-strain genomes for metagenomic binning, comparative biology and taxonomic classification.</title>
        <authorList>
            <person name="Goeker M."/>
        </authorList>
    </citation>
    <scope>NUCLEOTIDE SEQUENCE [LARGE SCALE GENOMIC DNA]</scope>
    <source>
        <strain evidence="6 7">DSM 25924</strain>
    </source>
</reference>
<dbReference type="InterPro" id="IPR036390">
    <property type="entry name" value="WH_DNA-bd_sf"/>
</dbReference>